<dbReference type="Proteomes" id="UP000184221">
    <property type="component" value="Unassembled WGS sequence"/>
</dbReference>
<proteinExistence type="inferred from homology"/>
<dbReference type="Gene3D" id="3.40.225.10">
    <property type="entry name" value="Class II aldolase/adducin N-terminal domain"/>
    <property type="match status" value="1"/>
</dbReference>
<dbReference type="GO" id="GO:0005856">
    <property type="term" value="C:cytoskeleton"/>
    <property type="evidence" value="ECO:0007669"/>
    <property type="project" value="TreeGrafter"/>
</dbReference>
<evidence type="ECO:0000313" key="3">
    <source>
        <dbReference type="EMBL" id="SHH36033.1"/>
    </source>
</evidence>
<dbReference type="InterPro" id="IPR036409">
    <property type="entry name" value="Aldolase_II/adducin_N_sf"/>
</dbReference>
<feature type="domain" description="Class II aldolase/adducin N-terminal" evidence="2">
    <location>
        <begin position="18"/>
        <end position="195"/>
    </location>
</feature>
<dbReference type="Pfam" id="PF00596">
    <property type="entry name" value="Aldolase_II"/>
    <property type="match status" value="1"/>
</dbReference>
<evidence type="ECO:0000256" key="1">
    <source>
        <dbReference type="ARBA" id="ARBA00037961"/>
    </source>
</evidence>
<sequence>MPDGSTITYYEDVEALKRELVLGFRAMALNNLGLGLLAHLTARMPGADTYWTYQIGQSVEEVRLSDLRECTFDAKPVDGKSPINPSIACHGDVYRARPDVTCILHHHSKASIAMGAIGANLQPYDRNSGRWHGEIGIVEDFDAPEIHNQGGSMVEAMGHGKALILKHHGVLVTGRNVRDAVVAAAELDRAMEVQLMAMAAGDLHLMPQEEIDDCKKFLASDMFADGTWNWYMRVAERQGLLAGVDD</sequence>
<dbReference type="OrthoDB" id="5500703at2"/>
<dbReference type="STRING" id="996342.SAMN05443551_2082"/>
<dbReference type="RefSeq" id="WP_072777384.1">
    <property type="nucleotide sequence ID" value="NZ_FQXC01000002.1"/>
</dbReference>
<dbReference type="AlphaFoldDB" id="A0A1M5SDM5"/>
<dbReference type="SMART" id="SM01007">
    <property type="entry name" value="Aldolase_II"/>
    <property type="match status" value="1"/>
</dbReference>
<dbReference type="InterPro" id="IPR001303">
    <property type="entry name" value="Aldolase_II/adducin_N"/>
</dbReference>
<dbReference type="PANTHER" id="PTHR10672">
    <property type="entry name" value="ADDUCIN"/>
    <property type="match status" value="1"/>
</dbReference>
<dbReference type="GO" id="GO:0051015">
    <property type="term" value="F:actin filament binding"/>
    <property type="evidence" value="ECO:0007669"/>
    <property type="project" value="TreeGrafter"/>
</dbReference>
<evidence type="ECO:0000259" key="2">
    <source>
        <dbReference type="SMART" id="SM01007"/>
    </source>
</evidence>
<keyword evidence="4" id="KW-1185">Reference proteome</keyword>
<accession>A0A1M5SDM5</accession>
<comment type="similarity">
    <text evidence="1">Belongs to the aldolase class II family.</text>
</comment>
<evidence type="ECO:0000313" key="4">
    <source>
        <dbReference type="Proteomes" id="UP000184221"/>
    </source>
</evidence>
<reference evidence="3 4" key="1">
    <citation type="submission" date="2016-11" db="EMBL/GenBank/DDBJ databases">
        <authorList>
            <person name="Jaros S."/>
            <person name="Januszkiewicz K."/>
            <person name="Wedrychowicz H."/>
        </authorList>
    </citation>
    <scope>NUCLEOTIDE SEQUENCE [LARGE SCALE GENOMIC DNA]</scope>
    <source>
        <strain evidence="3 4">DSM 29431</strain>
    </source>
</reference>
<dbReference type="SUPFAM" id="SSF53639">
    <property type="entry name" value="AraD/HMP-PK domain-like"/>
    <property type="match status" value="1"/>
</dbReference>
<gene>
    <name evidence="3" type="ORF">SAMN05443551_2082</name>
</gene>
<name>A0A1M5SDM5_9RHOB</name>
<organism evidence="3 4">
    <name type="scientific">Marivita hallyeonensis</name>
    <dbReference type="NCBI Taxonomy" id="996342"/>
    <lineage>
        <taxon>Bacteria</taxon>
        <taxon>Pseudomonadati</taxon>
        <taxon>Pseudomonadota</taxon>
        <taxon>Alphaproteobacteria</taxon>
        <taxon>Rhodobacterales</taxon>
        <taxon>Roseobacteraceae</taxon>
        <taxon>Marivita</taxon>
    </lineage>
</organism>
<dbReference type="PANTHER" id="PTHR10672:SF3">
    <property type="entry name" value="PROTEIN HU-LI TAI SHAO"/>
    <property type="match status" value="1"/>
</dbReference>
<protein>
    <submittedName>
        <fullName evidence="3">L-fuculose-phosphate aldolase</fullName>
    </submittedName>
</protein>
<dbReference type="EMBL" id="FQXC01000002">
    <property type="protein sequence ID" value="SHH36033.1"/>
    <property type="molecule type" value="Genomic_DNA"/>
</dbReference>
<dbReference type="InterPro" id="IPR051017">
    <property type="entry name" value="Aldolase-II_Adducin_sf"/>
</dbReference>